<dbReference type="InterPro" id="IPR002295">
    <property type="entry name" value="N4/N6-MTase_EcoPI_Mod-like"/>
</dbReference>
<keyword evidence="10" id="KW-1185">Reference proteome</keyword>
<evidence type="ECO:0000256" key="7">
    <source>
        <dbReference type="SAM" id="MobiDB-lite"/>
    </source>
</evidence>
<evidence type="ECO:0000313" key="10">
    <source>
        <dbReference type="Proteomes" id="UP000749010"/>
    </source>
</evidence>
<sequence length="950" mass="106634">MATNSSTKTVEALKHDEAKRKNIPTAEYQSVLDAEQQQPKQVRYPRTVAGDSDEKSNRNRDLDPQFVWRGKDQQDWSDLVVHAPPLYIQEKVQPKVLIDDLLRSTRERAHEAGQTTPDLFADFNGIPTGTDKTEFYQHDQNWTNRMILGDSLQVMASLAEREGLRGKVQCIYLDPPYGIKFNSNFQWSTTSRDVKDGKADHITREPEQVKAFRDTWRDGIHSYLTYLRDRLTVARDLLTESGSIYVQIGDENVHRVRAVMDEVFGDQNFISQINFKTTGGAGSPSGGTDTLASVNNFILWFGKNGTLIKYRQAYRSKGDLSGGAAAYNKLDFGDRTDRRRANDHERVNTPDGARLFRFDNLTSQSSGGPQYFEVRFEGRTIPVGKSGWKTTSTGMQRLHIARRLGLAGNTLSYIRYIEDFPVYPLNNSWDDTVTAGFASDKLYVVQTNAKVVERCLLMATDPGDLVLDPTCGSGTTATVAEQWGRRWITIDTSRVALALARARIMGARYPFYLLADSRAGQIKEAEVTRSAPSSQPVHGDIRHGFVYERVPHITLKSIANNAEIDVIWEQWQAKLEPLREALNAALQKSWHEWELPRDADARWPDATKKLHGDWWQARIARQQEIDASIAARAEFETLYDKPYEDRKTVRVAGPFTVESLSPHRVLGVDEDDELIDILNEDRADYAAKQSFPQMVLENLKTAGVQQAHKEGRISFTALTPWPGDLVCAEGRYLEGSAETGSDKRAAIFIGPEFGTVQRADLVAAAREAGDGGFDVLIACAFNYEAHATDFSKLGRIPVLKARMNADLHMAEDLKNTGQGNLFVIFGEPDITLLRDDENSPDGKLRLKINGVDVFKPQTGEVVSDGADGIACWFIDTDYNEESFFVRHAYFLGANDPYKSLKTTLKAEIDPEAWATLNSNTSRPFEKPKSGRIAVKVINHLGDEVMKVFRV</sequence>
<evidence type="ECO:0000259" key="8">
    <source>
        <dbReference type="Pfam" id="PF01555"/>
    </source>
</evidence>
<feature type="region of interest" description="Disordered" evidence="7">
    <location>
        <begin position="1"/>
        <end position="65"/>
    </location>
</feature>
<evidence type="ECO:0000313" key="9">
    <source>
        <dbReference type="EMBL" id="NMQ29541.1"/>
    </source>
</evidence>
<evidence type="ECO:0000256" key="5">
    <source>
        <dbReference type="ARBA" id="ARBA00022691"/>
    </source>
</evidence>
<dbReference type="PRINTS" id="PR00506">
    <property type="entry name" value="D21N6MTFRASE"/>
</dbReference>
<evidence type="ECO:0000256" key="6">
    <source>
        <dbReference type="ARBA" id="ARBA00047942"/>
    </source>
</evidence>
<dbReference type="InterPro" id="IPR002941">
    <property type="entry name" value="DNA_methylase_N4/N6"/>
</dbReference>
<keyword evidence="4" id="KW-0808">Transferase</keyword>
<reference evidence="9 10" key="1">
    <citation type="submission" date="2019-03" db="EMBL/GenBank/DDBJ databases">
        <title>Metabolic reconstructions from genomes of highly enriched 'Candidatus Accumulibacter' and 'Candidatus Competibacter' bioreactor populations.</title>
        <authorList>
            <person name="Annavajhala M.K."/>
            <person name="Welles L."/>
            <person name="Abbas B."/>
            <person name="Sorokin D."/>
            <person name="Park H."/>
            <person name="Van Loosdrecht M."/>
            <person name="Chandran K."/>
        </authorList>
    </citation>
    <scope>NUCLEOTIDE SEQUENCE [LARGE SCALE GENOMIC DNA]</scope>
    <source>
        <strain evidence="9 10">SBR_S</strain>
    </source>
</reference>
<dbReference type="Gene3D" id="3.40.50.150">
    <property type="entry name" value="Vaccinia Virus protein VP39"/>
    <property type="match status" value="1"/>
</dbReference>
<evidence type="ECO:0000256" key="1">
    <source>
        <dbReference type="ARBA" id="ARBA00006594"/>
    </source>
</evidence>
<feature type="compositionally biased region" description="Basic and acidic residues" evidence="7">
    <location>
        <begin position="11"/>
        <end position="20"/>
    </location>
</feature>
<comment type="catalytic activity">
    <reaction evidence="6">
        <text>a 2'-deoxyadenosine in DNA + S-adenosyl-L-methionine = an N(6)-methyl-2'-deoxyadenosine in DNA + S-adenosyl-L-homocysteine + H(+)</text>
        <dbReference type="Rhea" id="RHEA:15197"/>
        <dbReference type="Rhea" id="RHEA-COMP:12418"/>
        <dbReference type="Rhea" id="RHEA-COMP:12419"/>
        <dbReference type="ChEBI" id="CHEBI:15378"/>
        <dbReference type="ChEBI" id="CHEBI:57856"/>
        <dbReference type="ChEBI" id="CHEBI:59789"/>
        <dbReference type="ChEBI" id="CHEBI:90615"/>
        <dbReference type="ChEBI" id="CHEBI:90616"/>
        <dbReference type="EC" id="2.1.1.72"/>
    </reaction>
</comment>
<organism evidence="9 10">
    <name type="scientific">Candidatus Accumulibacter phosphatis</name>
    <dbReference type="NCBI Taxonomy" id="327160"/>
    <lineage>
        <taxon>Bacteria</taxon>
        <taxon>Pseudomonadati</taxon>
        <taxon>Pseudomonadota</taxon>
        <taxon>Betaproteobacteria</taxon>
        <taxon>Candidatus Accumulibacter</taxon>
    </lineage>
</organism>
<feature type="domain" description="DNA methylase N-4/N-6" evidence="8">
    <location>
        <begin position="168"/>
        <end position="498"/>
    </location>
</feature>
<evidence type="ECO:0000256" key="4">
    <source>
        <dbReference type="ARBA" id="ARBA00022679"/>
    </source>
</evidence>
<keyword evidence="5" id="KW-0949">S-adenosyl-L-methionine</keyword>
<dbReference type="SUPFAM" id="SSF53335">
    <property type="entry name" value="S-adenosyl-L-methionine-dependent methyltransferases"/>
    <property type="match status" value="1"/>
</dbReference>
<dbReference type="EC" id="2.1.1.72" evidence="2"/>
<dbReference type="PANTHER" id="PTHR13370:SF16">
    <property type="entry name" value="SITE-SPECIFIC DNA-METHYLTRANSFERASE (ADENINE-SPECIFIC)"/>
    <property type="match status" value="1"/>
</dbReference>
<feature type="compositionally biased region" description="Basic and acidic residues" evidence="7">
    <location>
        <begin position="52"/>
        <end position="65"/>
    </location>
</feature>
<dbReference type="InterPro" id="IPR029063">
    <property type="entry name" value="SAM-dependent_MTases_sf"/>
</dbReference>
<dbReference type="Pfam" id="PF01555">
    <property type="entry name" value="N6_N4_Mtase"/>
    <property type="match status" value="1"/>
</dbReference>
<proteinExistence type="inferred from homology"/>
<protein>
    <recommendedName>
        <fullName evidence="2">site-specific DNA-methyltransferase (adenine-specific)</fullName>
        <ecNumber evidence="2">2.1.1.72</ecNumber>
    </recommendedName>
</protein>
<dbReference type="PANTHER" id="PTHR13370">
    <property type="entry name" value="RNA METHYLASE-RELATED"/>
    <property type="match status" value="1"/>
</dbReference>
<keyword evidence="3" id="KW-0489">Methyltransferase</keyword>
<dbReference type="RefSeq" id="WP_169068000.1">
    <property type="nucleotide sequence ID" value="NZ_SPMY01000059.1"/>
</dbReference>
<evidence type="ECO:0000256" key="3">
    <source>
        <dbReference type="ARBA" id="ARBA00022603"/>
    </source>
</evidence>
<gene>
    <name evidence="9" type="ORF">E4Q23_18275</name>
</gene>
<evidence type="ECO:0000256" key="2">
    <source>
        <dbReference type="ARBA" id="ARBA00011900"/>
    </source>
</evidence>
<dbReference type="EMBL" id="SPMY01000059">
    <property type="protein sequence ID" value="NMQ29541.1"/>
    <property type="molecule type" value="Genomic_DNA"/>
</dbReference>
<name>A0ABX1U1P4_9PROT</name>
<comment type="similarity">
    <text evidence="1">Belongs to the N(4)/N(6)-methyltransferase family.</text>
</comment>
<comment type="caution">
    <text evidence="9">The sequence shown here is derived from an EMBL/GenBank/DDBJ whole genome shotgun (WGS) entry which is preliminary data.</text>
</comment>
<accession>A0ABX1U1P4</accession>
<dbReference type="Proteomes" id="UP000749010">
    <property type="component" value="Unassembled WGS sequence"/>
</dbReference>